<evidence type="ECO:0000256" key="2">
    <source>
        <dbReference type="ARBA" id="ARBA00022801"/>
    </source>
</evidence>
<evidence type="ECO:0000313" key="5">
    <source>
        <dbReference type="EMBL" id="SFU38349.1"/>
    </source>
</evidence>
<reference evidence="6" key="1">
    <citation type="submission" date="2016-10" db="EMBL/GenBank/DDBJ databases">
        <authorList>
            <person name="Varghese N."/>
        </authorList>
    </citation>
    <scope>NUCLEOTIDE SEQUENCE [LARGE SCALE GENOMIC DNA]</scope>
    <source>
        <strain evidence="6">DSM 17980</strain>
    </source>
</reference>
<dbReference type="eggNOG" id="COG2049">
    <property type="taxonomic scope" value="Bacteria"/>
</dbReference>
<dbReference type="Gene3D" id="3.30.1360.40">
    <property type="match status" value="1"/>
</dbReference>
<dbReference type="NCBIfam" id="TIGR00370">
    <property type="entry name" value="5-oxoprolinase subunit PxpB"/>
    <property type="match status" value="1"/>
</dbReference>
<dbReference type="SUPFAM" id="SSF160467">
    <property type="entry name" value="PH0987 N-terminal domain-like"/>
    <property type="match status" value="1"/>
</dbReference>
<protein>
    <submittedName>
        <fullName evidence="5">Inhibitor of KinA</fullName>
    </submittedName>
</protein>
<keyword evidence="1" id="KW-0547">Nucleotide-binding</keyword>
<dbReference type="AlphaFoldDB" id="A0A1I7FQ54"/>
<organism evidence="5 6">
    <name type="scientific">Alicyclobacillus macrosporangiidus</name>
    <dbReference type="NCBI Taxonomy" id="392015"/>
    <lineage>
        <taxon>Bacteria</taxon>
        <taxon>Bacillati</taxon>
        <taxon>Bacillota</taxon>
        <taxon>Bacilli</taxon>
        <taxon>Bacillales</taxon>
        <taxon>Alicyclobacillaceae</taxon>
        <taxon>Alicyclobacillus</taxon>
    </lineage>
</organism>
<evidence type="ECO:0000256" key="1">
    <source>
        <dbReference type="ARBA" id="ARBA00022741"/>
    </source>
</evidence>
<dbReference type="InterPro" id="IPR010016">
    <property type="entry name" value="PxpB"/>
</dbReference>
<keyword evidence="3" id="KW-0067">ATP-binding</keyword>
<dbReference type="InterPro" id="IPR003833">
    <property type="entry name" value="CT_C_D"/>
</dbReference>
<dbReference type="InterPro" id="IPR029000">
    <property type="entry name" value="Cyclophilin-like_dom_sf"/>
</dbReference>
<name>A0A1I7FQ54_9BACL</name>
<dbReference type="SUPFAM" id="SSF50891">
    <property type="entry name" value="Cyclophilin-like"/>
    <property type="match status" value="1"/>
</dbReference>
<evidence type="ECO:0000259" key="4">
    <source>
        <dbReference type="SMART" id="SM00796"/>
    </source>
</evidence>
<dbReference type="STRING" id="392015.SAMN05421543_101392"/>
<feature type="domain" description="Carboxyltransferase" evidence="4">
    <location>
        <begin position="4"/>
        <end position="205"/>
    </location>
</feature>
<dbReference type="PANTHER" id="PTHR34698">
    <property type="entry name" value="5-OXOPROLINASE SUBUNIT B"/>
    <property type="match status" value="1"/>
</dbReference>
<dbReference type="GO" id="GO:0005524">
    <property type="term" value="F:ATP binding"/>
    <property type="evidence" value="ECO:0007669"/>
    <property type="project" value="UniProtKB-KW"/>
</dbReference>
<keyword evidence="6" id="KW-1185">Reference proteome</keyword>
<dbReference type="GO" id="GO:0016787">
    <property type="term" value="F:hydrolase activity"/>
    <property type="evidence" value="ECO:0007669"/>
    <property type="project" value="UniProtKB-KW"/>
</dbReference>
<sequence>MQTVRIEPLGDGAAVVRLGTRIDPETHRQVRRLVLAVDRDAPPWLVELVPAFTTVTVFYDAVQADFAEVEDWLRSRLAVLGDDPLPPPREVRIPVCYGGEFGPDLGVVAAHNGLTEDEVISIHSQGEYLVYMIGFAPGFPYLGGLSERIATPRRSTPRVSIPAGTVGIAGMQTGVYPISTPGGWQLIGRTPVRLFRPEQDPPTLLQAGDIVRFDPISPEEYQALLEGGDVQ</sequence>
<evidence type="ECO:0000256" key="3">
    <source>
        <dbReference type="ARBA" id="ARBA00022840"/>
    </source>
</evidence>
<dbReference type="SMART" id="SM00796">
    <property type="entry name" value="AHS1"/>
    <property type="match status" value="1"/>
</dbReference>
<gene>
    <name evidence="5" type="ORF">SAMN05421543_101392</name>
</gene>
<dbReference type="Gene3D" id="2.40.100.10">
    <property type="entry name" value="Cyclophilin-like"/>
    <property type="match status" value="1"/>
</dbReference>
<dbReference type="PANTHER" id="PTHR34698:SF2">
    <property type="entry name" value="5-OXOPROLINASE SUBUNIT B"/>
    <property type="match status" value="1"/>
</dbReference>
<keyword evidence="2" id="KW-0378">Hydrolase</keyword>
<evidence type="ECO:0000313" key="6">
    <source>
        <dbReference type="Proteomes" id="UP000183508"/>
    </source>
</evidence>
<dbReference type="Pfam" id="PF02682">
    <property type="entry name" value="CT_C_D"/>
    <property type="match status" value="1"/>
</dbReference>
<dbReference type="EMBL" id="FPBV01000001">
    <property type="protein sequence ID" value="SFU38349.1"/>
    <property type="molecule type" value="Genomic_DNA"/>
</dbReference>
<accession>A0A1I7FQ54</accession>
<proteinExistence type="predicted"/>
<dbReference type="Proteomes" id="UP000183508">
    <property type="component" value="Unassembled WGS sequence"/>
</dbReference>